<organism evidence="2 3">
    <name type="scientific">Acer saccharum</name>
    <name type="common">Sugar maple</name>
    <dbReference type="NCBI Taxonomy" id="4024"/>
    <lineage>
        <taxon>Eukaryota</taxon>
        <taxon>Viridiplantae</taxon>
        <taxon>Streptophyta</taxon>
        <taxon>Embryophyta</taxon>
        <taxon>Tracheophyta</taxon>
        <taxon>Spermatophyta</taxon>
        <taxon>Magnoliopsida</taxon>
        <taxon>eudicotyledons</taxon>
        <taxon>Gunneridae</taxon>
        <taxon>Pentapetalae</taxon>
        <taxon>rosids</taxon>
        <taxon>malvids</taxon>
        <taxon>Sapindales</taxon>
        <taxon>Sapindaceae</taxon>
        <taxon>Hippocastanoideae</taxon>
        <taxon>Acereae</taxon>
        <taxon>Acer</taxon>
    </lineage>
</organism>
<reference evidence="2" key="1">
    <citation type="journal article" date="2022" name="Plant J.">
        <title>Strategies of tolerance reflected in two North American maple genomes.</title>
        <authorList>
            <person name="McEvoy S.L."/>
            <person name="Sezen U.U."/>
            <person name="Trouern-Trend A."/>
            <person name="McMahon S.M."/>
            <person name="Schaberg P.G."/>
            <person name="Yang J."/>
            <person name="Wegrzyn J.L."/>
            <person name="Swenson N.G."/>
        </authorList>
    </citation>
    <scope>NUCLEOTIDE SEQUENCE</scope>
    <source>
        <strain evidence="2">NS2018</strain>
    </source>
</reference>
<feature type="region of interest" description="Disordered" evidence="1">
    <location>
        <begin position="39"/>
        <end position="61"/>
    </location>
</feature>
<dbReference type="AlphaFoldDB" id="A0AA39SP36"/>
<name>A0AA39SP36_ACESA</name>
<accession>A0AA39SP36</accession>
<evidence type="ECO:0000256" key="1">
    <source>
        <dbReference type="SAM" id="MobiDB-lite"/>
    </source>
</evidence>
<reference evidence="2" key="2">
    <citation type="submission" date="2023-06" db="EMBL/GenBank/DDBJ databases">
        <authorList>
            <person name="Swenson N.G."/>
            <person name="Wegrzyn J.L."/>
            <person name="Mcevoy S.L."/>
        </authorList>
    </citation>
    <scope>NUCLEOTIDE SEQUENCE</scope>
    <source>
        <strain evidence="2">NS2018</strain>
        <tissue evidence="2">Leaf</tissue>
    </source>
</reference>
<feature type="compositionally biased region" description="Polar residues" evidence="1">
    <location>
        <begin position="39"/>
        <end position="55"/>
    </location>
</feature>
<sequence>MEIGLRTADDDEPSQLLVPVPVLVLVLVPVPVPVPSVDYQQSSDPVSSNDDQPSLSLPRANHNKASLPVPVPHIKMIVKFVYHYKNIVQDLVVIDNQCIFDDREGTIPHQFVRLPLPQPYQYKHPVPLCKGGPLYTCIQIFPNCSYKSNHHTGRQYVPCIAFIDIWCTM</sequence>
<dbReference type="EMBL" id="JAUESC010000004">
    <property type="protein sequence ID" value="KAK0597712.1"/>
    <property type="molecule type" value="Genomic_DNA"/>
</dbReference>
<keyword evidence="3" id="KW-1185">Reference proteome</keyword>
<proteinExistence type="predicted"/>
<comment type="caution">
    <text evidence="2">The sequence shown here is derived from an EMBL/GenBank/DDBJ whole genome shotgun (WGS) entry which is preliminary data.</text>
</comment>
<evidence type="ECO:0000313" key="2">
    <source>
        <dbReference type="EMBL" id="KAK0597712.1"/>
    </source>
</evidence>
<evidence type="ECO:0000313" key="3">
    <source>
        <dbReference type="Proteomes" id="UP001168877"/>
    </source>
</evidence>
<protein>
    <submittedName>
        <fullName evidence="2">Uncharacterized protein</fullName>
    </submittedName>
</protein>
<dbReference type="Proteomes" id="UP001168877">
    <property type="component" value="Unassembled WGS sequence"/>
</dbReference>
<gene>
    <name evidence="2" type="ORF">LWI29_027919</name>
</gene>